<sequence>MPCIRDTIKKSIAEEKRSSGRGRVGVFDCVYIGKTDVEQSGVCPAHAGNSRMYVTVGETDALFYCE</sequence>
<dbReference type="EMBL" id="QRVL01000001">
    <property type="protein sequence ID" value="RGS42306.1"/>
    <property type="molecule type" value="Genomic_DNA"/>
</dbReference>
<gene>
    <name evidence="1" type="ORF">DWX93_02970</name>
</gene>
<evidence type="ECO:0000313" key="1">
    <source>
        <dbReference type="EMBL" id="RGS42306.1"/>
    </source>
</evidence>
<comment type="caution">
    <text evidence="1">The sequence shown here is derived from an EMBL/GenBank/DDBJ whole genome shotgun (WGS) entry which is preliminary data.</text>
</comment>
<dbReference type="AlphaFoldDB" id="A0A395VET2"/>
<organism evidence="1 2">
    <name type="scientific">Roseburia hominis</name>
    <dbReference type="NCBI Taxonomy" id="301301"/>
    <lineage>
        <taxon>Bacteria</taxon>
        <taxon>Bacillati</taxon>
        <taxon>Bacillota</taxon>
        <taxon>Clostridia</taxon>
        <taxon>Lachnospirales</taxon>
        <taxon>Lachnospiraceae</taxon>
        <taxon>Roseburia</taxon>
    </lineage>
</organism>
<dbReference type="Proteomes" id="UP000266172">
    <property type="component" value="Unassembled WGS sequence"/>
</dbReference>
<accession>A0A395VET2</accession>
<name>A0A395VET2_9FIRM</name>
<protein>
    <submittedName>
        <fullName evidence="1">Uncharacterized protein</fullName>
    </submittedName>
</protein>
<reference evidence="1 2" key="1">
    <citation type="submission" date="2018-08" db="EMBL/GenBank/DDBJ databases">
        <title>A genome reference for cultivated species of the human gut microbiota.</title>
        <authorList>
            <person name="Zou Y."/>
            <person name="Xue W."/>
            <person name="Luo G."/>
        </authorList>
    </citation>
    <scope>NUCLEOTIDE SEQUENCE [LARGE SCALE GENOMIC DNA]</scope>
    <source>
        <strain evidence="1 2">AF22-12AC</strain>
    </source>
</reference>
<proteinExistence type="predicted"/>
<evidence type="ECO:0000313" key="2">
    <source>
        <dbReference type="Proteomes" id="UP000266172"/>
    </source>
</evidence>